<evidence type="ECO:0000256" key="1">
    <source>
        <dbReference type="SAM" id="MobiDB-lite"/>
    </source>
</evidence>
<dbReference type="Proteomes" id="UP000738359">
    <property type="component" value="Unassembled WGS sequence"/>
</dbReference>
<keyword evidence="3" id="KW-1185">Reference proteome</keyword>
<comment type="caution">
    <text evidence="2">The sequence shown here is derived from an EMBL/GenBank/DDBJ whole genome shotgun (WGS) entry which is preliminary data.</text>
</comment>
<reference evidence="2" key="1">
    <citation type="journal article" date="2020" name="Fungal Divers.">
        <title>Resolving the Mortierellaceae phylogeny through synthesis of multi-gene phylogenetics and phylogenomics.</title>
        <authorList>
            <person name="Vandepol N."/>
            <person name="Liber J."/>
            <person name="Desiro A."/>
            <person name="Na H."/>
            <person name="Kennedy M."/>
            <person name="Barry K."/>
            <person name="Grigoriev I.V."/>
            <person name="Miller A.N."/>
            <person name="O'Donnell K."/>
            <person name="Stajich J.E."/>
            <person name="Bonito G."/>
        </authorList>
    </citation>
    <scope>NUCLEOTIDE SEQUENCE</scope>
    <source>
        <strain evidence="2">CK1249</strain>
    </source>
</reference>
<organism evidence="2 3">
    <name type="scientific">Mortierella alpina</name>
    <name type="common">Oleaginous fungus</name>
    <name type="synonym">Mortierella renispora</name>
    <dbReference type="NCBI Taxonomy" id="64518"/>
    <lineage>
        <taxon>Eukaryota</taxon>
        <taxon>Fungi</taxon>
        <taxon>Fungi incertae sedis</taxon>
        <taxon>Mucoromycota</taxon>
        <taxon>Mortierellomycotina</taxon>
        <taxon>Mortierellomycetes</taxon>
        <taxon>Mortierellales</taxon>
        <taxon>Mortierellaceae</taxon>
        <taxon>Mortierella</taxon>
    </lineage>
</organism>
<feature type="compositionally biased region" description="Basic and acidic residues" evidence="1">
    <location>
        <begin position="538"/>
        <end position="548"/>
    </location>
</feature>
<gene>
    <name evidence="2" type="ORF">BGZ70_000054</name>
</gene>
<evidence type="ECO:0000313" key="3">
    <source>
        <dbReference type="Proteomes" id="UP000738359"/>
    </source>
</evidence>
<evidence type="ECO:0000313" key="2">
    <source>
        <dbReference type="EMBL" id="KAF9953952.1"/>
    </source>
</evidence>
<dbReference type="AlphaFoldDB" id="A0A9P6LYZ7"/>
<feature type="region of interest" description="Disordered" evidence="1">
    <location>
        <begin position="536"/>
        <end position="556"/>
    </location>
</feature>
<protein>
    <submittedName>
        <fullName evidence="2">Uncharacterized protein</fullName>
    </submittedName>
</protein>
<accession>A0A9P6LYZ7</accession>
<sequence>MTHYTPGYYDVVLGISTKHLRIDKIESITFSISTNFREFGPSEVFSRADLEQLNSQARVVKCKLHHQLQKNLILPKVIMMEVRTAAGVTSSSDAGFLELHFMELRASRPEGYLDEPPLHLHRPYIWSLNIGHSDSLSESHAQEQPTTIIHYAISGDGTHAATLAATETQLILDVWDLDPLEAAYRDRLLEQPTLISIALRHAPCAGIKVPLTAMPDTLLGCPPFTVSVSWDGAYVALGDASAMAADPKLEAQFKSVFCIYALVNKRASSSVAQQSEKETLVPSDAYQQCSGLVNFRGYGKFHVATTAGQGVGNEFFVTCNKSSVDVYRTHGKWKLLHTFVVDEPRDNPRFNIPSSWRLIKSLRGRFCVWVPSHNYEIMVWDIELGSMVSFSLWQQTYSLKSVLDKVAVSLSSDACLLAIYRGRCISTHWTASGTLLGSYSVPVGYDAISDVQFIDGDTRIIVNANAQDEALGQGLVGFILDTVKMSLVEMFSIPGEYIATSRPLGSKTCQQLYSASATTLDLISLPTRIVRPFSAPHSESEAPCDDHCQSSLTPLSKQPTTITSARLTYSVRLSSPSRRKLEHDIELPSVLLSISNGQKEHDRTLTIPAIRDPFDEWEDRTRLHIDPWKYKTVALLEGCSQLVVASRFLLTVWGLPDTLDGNLTLLLAWCLRRDNGDFSYTKDGIWNVCPHQRLFGRRRYFEAAGDVFYDEVVMQPRVDLAPRCEYGSSFQKALVILIDNFMAADESCRDAILQYIASHQYSKTDATMESVLSSICRAWKPEAHESYKQAVAAILDSSGRSWALTQYAPHIPNPFQILLAKARDQPRITDLTAAFIQYCFQRADLEKDPHHIRPIINGLHELLDQKNSHTPLATWTLQKLAYMPAKSRRIVLEYHTIAHPPNLWRTFWSMSPRSLQDCQGPVLHLTSNKNPDPSKDNFSRPLFVTWFDLLWHSREDEISGVASAHGSAAIPQTVLTSAYSLFIIVWRRCTFQSKAVVKLHDFKPEMLENPAIIALIEYKW</sequence>
<name>A0A9P6LYZ7_MORAP</name>
<proteinExistence type="predicted"/>
<dbReference type="OrthoDB" id="2352140at2759"/>
<dbReference type="EMBL" id="JAAAHY010001002">
    <property type="protein sequence ID" value="KAF9953952.1"/>
    <property type="molecule type" value="Genomic_DNA"/>
</dbReference>